<feature type="compositionally biased region" description="Basic residues" evidence="1">
    <location>
        <begin position="1"/>
        <end position="13"/>
    </location>
</feature>
<reference evidence="3" key="1">
    <citation type="submission" date="2014-09" db="EMBL/GenBank/DDBJ databases">
        <authorList>
            <person name="Mudge J."/>
            <person name="Ramaraj T."/>
            <person name="Lindquist I.E."/>
            <person name="Bharti A.K."/>
            <person name="Sundararajan A."/>
            <person name="Cameron C.T."/>
            <person name="Woodward J.E."/>
            <person name="May G.D."/>
            <person name="Brubaker C."/>
            <person name="Broadhvest J."/>
            <person name="Wilkins T.A."/>
        </authorList>
    </citation>
    <scope>NUCLEOTIDE SEQUENCE</scope>
    <source>
        <strain evidence="3">cv. AKA8401</strain>
    </source>
</reference>
<dbReference type="Proteomes" id="UP000032142">
    <property type="component" value="Unassembled WGS sequence"/>
</dbReference>
<organism evidence="2 3">
    <name type="scientific">Gossypium arboreum</name>
    <name type="common">Tree cotton</name>
    <name type="synonym">Gossypium nanking</name>
    <dbReference type="NCBI Taxonomy" id="29729"/>
    <lineage>
        <taxon>Eukaryota</taxon>
        <taxon>Viridiplantae</taxon>
        <taxon>Streptophyta</taxon>
        <taxon>Embryophyta</taxon>
        <taxon>Tracheophyta</taxon>
        <taxon>Spermatophyta</taxon>
        <taxon>Magnoliopsida</taxon>
        <taxon>eudicotyledons</taxon>
        <taxon>Gunneridae</taxon>
        <taxon>Pentapetalae</taxon>
        <taxon>rosids</taxon>
        <taxon>malvids</taxon>
        <taxon>Malvales</taxon>
        <taxon>Malvaceae</taxon>
        <taxon>Malvoideae</taxon>
        <taxon>Gossypium</taxon>
    </lineage>
</organism>
<proteinExistence type="predicted"/>
<dbReference type="EMBL" id="JRRC01490657">
    <property type="protein sequence ID" value="KHG08169.1"/>
    <property type="molecule type" value="Genomic_DNA"/>
</dbReference>
<protein>
    <submittedName>
        <fullName evidence="2">Protein stu1</fullName>
    </submittedName>
</protein>
<feature type="region of interest" description="Disordered" evidence="1">
    <location>
        <begin position="1"/>
        <end position="44"/>
    </location>
</feature>
<gene>
    <name evidence="2" type="ORF">F383_35315</name>
</gene>
<evidence type="ECO:0000313" key="3">
    <source>
        <dbReference type="Proteomes" id="UP000032142"/>
    </source>
</evidence>
<evidence type="ECO:0000256" key="1">
    <source>
        <dbReference type="SAM" id="MobiDB-lite"/>
    </source>
</evidence>
<comment type="caution">
    <text evidence="2">The sequence shown here is derived from an EMBL/GenBank/DDBJ whole genome shotgun (WGS) entry which is preliminary data.</text>
</comment>
<name>A0A0B0N8I0_GOSAR</name>
<dbReference type="AlphaFoldDB" id="A0A0B0N8I0"/>
<accession>A0A0B0N8I0</accession>
<keyword evidence="3" id="KW-1185">Reference proteome</keyword>
<evidence type="ECO:0000313" key="2">
    <source>
        <dbReference type="EMBL" id="KHG08169.1"/>
    </source>
</evidence>
<feature type="compositionally biased region" description="Gly residues" evidence="1">
    <location>
        <begin position="18"/>
        <end position="37"/>
    </location>
</feature>
<sequence length="142" mass="15416">MSRFEKKKRKKKEKVQLEGGGVAMASGGAGVAAGGRGQKTRGSTRFRGLGEFKASLDSGSSDIASHYPPISRDMGVLHDRVSPGVKFETKSVRFTWPHTRACDLAVWHKSVYPIGLARPSTRACVAISKGTWARHTGMWLAM</sequence>